<dbReference type="Gene3D" id="1.20.5.1500">
    <property type="match status" value="1"/>
</dbReference>
<comment type="similarity">
    <text evidence="2 3">Belongs to the nucleosome assembly protein (NAP) family.</text>
</comment>
<dbReference type="GO" id="GO:0005940">
    <property type="term" value="C:septin ring"/>
    <property type="evidence" value="ECO:0007669"/>
    <property type="project" value="UniProtKB-ARBA"/>
</dbReference>
<dbReference type="GO" id="GO:0005634">
    <property type="term" value="C:nucleus"/>
    <property type="evidence" value="ECO:0007669"/>
    <property type="project" value="InterPro"/>
</dbReference>
<feature type="compositionally biased region" description="Acidic residues" evidence="4">
    <location>
        <begin position="149"/>
        <end position="169"/>
    </location>
</feature>
<gene>
    <name evidence="5" type="ORF">KGF56_002750</name>
</gene>
<evidence type="ECO:0000256" key="3">
    <source>
        <dbReference type="RuleBase" id="RU003876"/>
    </source>
</evidence>
<comment type="subcellular location">
    <subcellularLocation>
        <location evidence="1">Bud neck</location>
    </subcellularLocation>
</comment>
<evidence type="ECO:0000256" key="2">
    <source>
        <dbReference type="ARBA" id="ARBA00009947"/>
    </source>
</evidence>
<dbReference type="AlphaFoldDB" id="A0AAI9WXV0"/>
<dbReference type="PANTHER" id="PTHR11875">
    <property type="entry name" value="TESTIS-SPECIFIC Y-ENCODED PROTEIN"/>
    <property type="match status" value="1"/>
</dbReference>
<dbReference type="GeneID" id="73380367"/>
<dbReference type="Proteomes" id="UP001202479">
    <property type="component" value="Unassembled WGS sequence"/>
</dbReference>
<sequence length="434" mass="49667">MSEPIKSKNGDISKAPTPQNTPASVTNSYLKSQPPTVSTIDEVNEDKIGQTLANNPALLSMMQGKLNDLIGKNSGYVASLPRVVKDRVYGLKSLQQQQMKLEAEFQKELLELEKKFFKKYEPLYEQRKKIIVGEIEPTESQIEEGKALDEDEDEEGDEEEEEEEEEEEKKDESTTKSNEKGIPGFWLTALENLTTVSETITDRDSEILQFLIDVRMEYLSTPGFSLIFEFDTNTFFNNKTLTKTYHYQAELGYSGDFVYDHATGCEIEWTSKENNPTINIERRKQRNKTTKQTRTIEKLTPVESFFNFFDPPKPPKRKEVDEGDDEQAGENEREGDDEDEDEDEDEDLEARLELDYQLGEEIKDRLIPRAVDWFTGDAVDFAYPDEFEGDEEGEYSDEEGDEDDDDDDANVDGEAKDDDNASGQKQPPAECKQQ</sequence>
<comment type="caution">
    <text evidence="5">The sequence shown here is derived from an EMBL/GenBank/DDBJ whole genome shotgun (WGS) entry which is preliminary data.</text>
</comment>
<feature type="region of interest" description="Disordered" evidence="4">
    <location>
        <begin position="1"/>
        <end position="42"/>
    </location>
</feature>
<feature type="compositionally biased region" description="Polar residues" evidence="4">
    <location>
        <begin position="16"/>
        <end position="41"/>
    </location>
</feature>
<accession>A0AAI9WXV0</accession>
<reference evidence="5" key="1">
    <citation type="journal article" date="2022" name="DNA Res.">
        <title>Genome analysis of five recently described species of the CUG-Ser clade uncovers Candida theae as a new hybrid lineage with pathogenic potential in the Candida parapsilosis species complex.</title>
        <authorList>
            <person name="Mixao V."/>
            <person name="Del Olmo V."/>
            <person name="Hegedusova E."/>
            <person name="Saus E."/>
            <person name="Pryszcz L."/>
            <person name="Cillingova A."/>
            <person name="Nosek J."/>
            <person name="Gabaldon T."/>
        </authorList>
    </citation>
    <scope>NUCLEOTIDE SEQUENCE</scope>
    <source>
        <strain evidence="5">CBS 10844</strain>
    </source>
</reference>
<dbReference type="InterPro" id="IPR002164">
    <property type="entry name" value="NAP_family"/>
</dbReference>
<evidence type="ECO:0000256" key="1">
    <source>
        <dbReference type="ARBA" id="ARBA00004266"/>
    </source>
</evidence>
<feature type="region of interest" description="Disordered" evidence="4">
    <location>
        <begin position="135"/>
        <end position="181"/>
    </location>
</feature>
<dbReference type="EMBL" id="JAHUZD010000102">
    <property type="protein sequence ID" value="KAI3404453.2"/>
    <property type="molecule type" value="Genomic_DNA"/>
</dbReference>
<evidence type="ECO:0000313" key="5">
    <source>
        <dbReference type="EMBL" id="KAI3404453.2"/>
    </source>
</evidence>
<evidence type="ECO:0000256" key="4">
    <source>
        <dbReference type="SAM" id="MobiDB-lite"/>
    </source>
</evidence>
<dbReference type="InterPro" id="IPR037231">
    <property type="entry name" value="NAP-like_sf"/>
</dbReference>
<dbReference type="SUPFAM" id="SSF143113">
    <property type="entry name" value="NAP-like"/>
    <property type="match status" value="1"/>
</dbReference>
<keyword evidence="6" id="KW-1185">Reference proteome</keyword>
<protein>
    <submittedName>
        <fullName evidence="5">NAP1</fullName>
    </submittedName>
</protein>
<feature type="region of interest" description="Disordered" evidence="4">
    <location>
        <begin position="306"/>
        <end position="434"/>
    </location>
</feature>
<evidence type="ECO:0000313" key="6">
    <source>
        <dbReference type="Proteomes" id="UP001202479"/>
    </source>
</evidence>
<name>A0AAI9WXV0_9ASCO</name>
<feature type="compositionally biased region" description="Basic and acidic residues" evidence="4">
    <location>
        <begin position="170"/>
        <end position="179"/>
    </location>
</feature>
<feature type="compositionally biased region" description="Basic and acidic residues" evidence="4">
    <location>
        <begin position="349"/>
        <end position="367"/>
    </location>
</feature>
<feature type="compositionally biased region" description="Acidic residues" evidence="4">
    <location>
        <begin position="321"/>
        <end position="348"/>
    </location>
</feature>
<dbReference type="GO" id="GO:0006334">
    <property type="term" value="P:nucleosome assembly"/>
    <property type="evidence" value="ECO:0007669"/>
    <property type="project" value="InterPro"/>
</dbReference>
<organism evidence="5 6">
    <name type="scientific">Candida oxycetoniae</name>
    <dbReference type="NCBI Taxonomy" id="497107"/>
    <lineage>
        <taxon>Eukaryota</taxon>
        <taxon>Fungi</taxon>
        <taxon>Dikarya</taxon>
        <taxon>Ascomycota</taxon>
        <taxon>Saccharomycotina</taxon>
        <taxon>Pichiomycetes</taxon>
        <taxon>Debaryomycetaceae</taxon>
        <taxon>Candida/Lodderomyces clade</taxon>
        <taxon>Candida</taxon>
    </lineage>
</organism>
<dbReference type="Gene3D" id="3.30.1120.90">
    <property type="entry name" value="Nucleosome assembly protein"/>
    <property type="match status" value="1"/>
</dbReference>
<dbReference type="FunFam" id="1.20.5.1500:FF:000001">
    <property type="entry name" value="Nucleosome assembly protein 1-like 1"/>
    <property type="match status" value="1"/>
</dbReference>
<dbReference type="FunFam" id="3.30.1120.90:FF:000003">
    <property type="entry name" value="Nucleosome assembly protein"/>
    <property type="match status" value="1"/>
</dbReference>
<feature type="compositionally biased region" description="Basic and acidic residues" evidence="4">
    <location>
        <begin position="1"/>
        <end position="11"/>
    </location>
</feature>
<feature type="compositionally biased region" description="Acidic residues" evidence="4">
    <location>
        <begin position="383"/>
        <end position="417"/>
    </location>
</feature>
<proteinExistence type="inferred from homology"/>
<dbReference type="RefSeq" id="XP_049180198.1">
    <property type="nucleotide sequence ID" value="XM_049324012.1"/>
</dbReference>
<dbReference type="GO" id="GO:0005935">
    <property type="term" value="C:cellular bud neck"/>
    <property type="evidence" value="ECO:0007669"/>
    <property type="project" value="UniProtKB-SubCell"/>
</dbReference>
<dbReference type="Pfam" id="PF00956">
    <property type="entry name" value="NAP"/>
    <property type="match status" value="1"/>
</dbReference>